<feature type="transmembrane region" description="Helical" evidence="1">
    <location>
        <begin position="12"/>
        <end position="36"/>
    </location>
</feature>
<sequence>MWPGCSILIALYYLITQSLVLVYGMLCFGFMGFMFLASKLESETGLAAPRMCTLLKRIVKVTHST</sequence>
<evidence type="ECO:0000313" key="3">
    <source>
        <dbReference type="Proteomes" id="UP000004994"/>
    </source>
</evidence>
<reference evidence="2" key="2">
    <citation type="submission" date="2019-01" db="UniProtKB">
        <authorList>
            <consortium name="EnsemblPlants"/>
        </authorList>
    </citation>
    <scope>IDENTIFICATION</scope>
    <source>
        <strain evidence="2">cv. Heinz 1706</strain>
    </source>
</reference>
<keyword evidence="1" id="KW-1133">Transmembrane helix</keyword>
<reference evidence="2" key="1">
    <citation type="journal article" date="2012" name="Nature">
        <title>The tomato genome sequence provides insights into fleshy fruit evolution.</title>
        <authorList>
            <consortium name="Tomato Genome Consortium"/>
        </authorList>
    </citation>
    <scope>NUCLEOTIDE SEQUENCE [LARGE SCALE GENOMIC DNA]</scope>
    <source>
        <strain evidence="2">cv. Heinz 1706</strain>
    </source>
</reference>
<organism evidence="2">
    <name type="scientific">Solanum lycopersicum</name>
    <name type="common">Tomato</name>
    <name type="synonym">Lycopersicon esculentum</name>
    <dbReference type="NCBI Taxonomy" id="4081"/>
    <lineage>
        <taxon>Eukaryota</taxon>
        <taxon>Viridiplantae</taxon>
        <taxon>Streptophyta</taxon>
        <taxon>Embryophyta</taxon>
        <taxon>Tracheophyta</taxon>
        <taxon>Spermatophyta</taxon>
        <taxon>Magnoliopsida</taxon>
        <taxon>eudicotyledons</taxon>
        <taxon>Gunneridae</taxon>
        <taxon>Pentapetalae</taxon>
        <taxon>asterids</taxon>
        <taxon>lamiids</taxon>
        <taxon>Solanales</taxon>
        <taxon>Solanaceae</taxon>
        <taxon>Solanoideae</taxon>
        <taxon>Solaneae</taxon>
        <taxon>Solanum</taxon>
        <taxon>Solanum subgen. Lycopersicon</taxon>
    </lineage>
</organism>
<protein>
    <submittedName>
        <fullName evidence="2">Uncharacterized protein</fullName>
    </submittedName>
</protein>
<evidence type="ECO:0000313" key="2">
    <source>
        <dbReference type="EnsemblPlants" id="Solyc06g071333.1.1"/>
    </source>
</evidence>
<dbReference type="Proteomes" id="UP000004994">
    <property type="component" value="Chromosome 6"/>
</dbReference>
<accession>A0A3Q7GYU5</accession>
<dbReference type="AlphaFoldDB" id="A0A3Q7GYU5"/>
<keyword evidence="1" id="KW-0472">Membrane</keyword>
<dbReference type="Gramene" id="Solyc06g071333.1.1">
    <property type="protein sequence ID" value="Solyc06g071333.1.1"/>
    <property type="gene ID" value="Solyc06g071333.1"/>
</dbReference>
<dbReference type="InParanoid" id="A0A3Q7GYU5"/>
<keyword evidence="3" id="KW-1185">Reference proteome</keyword>
<name>A0A3Q7GYU5_SOLLC</name>
<keyword evidence="1" id="KW-0812">Transmembrane</keyword>
<proteinExistence type="predicted"/>
<evidence type="ECO:0000256" key="1">
    <source>
        <dbReference type="SAM" id="Phobius"/>
    </source>
</evidence>
<dbReference type="EnsemblPlants" id="Solyc06g071333.1.1">
    <property type="protein sequence ID" value="Solyc06g071333.1.1"/>
    <property type="gene ID" value="Solyc06g071333.1"/>
</dbReference>